<comment type="caution">
    <text evidence="1">The sequence shown here is derived from an EMBL/GenBank/DDBJ whole genome shotgun (WGS) entry which is preliminary data.</text>
</comment>
<reference evidence="1" key="1">
    <citation type="journal article" date="2023" name="Front. Mar. Sci.">
        <title>A new Merluccius polli reference genome to investigate the effects of global change in West African waters.</title>
        <authorList>
            <person name="Mateo J.L."/>
            <person name="Blanco-Fernandez C."/>
            <person name="Garcia-Vazquez E."/>
            <person name="Machado-Schiaffino G."/>
        </authorList>
    </citation>
    <scope>NUCLEOTIDE SEQUENCE</scope>
    <source>
        <strain evidence="1">C29</strain>
        <tissue evidence="1">Fin</tissue>
    </source>
</reference>
<proteinExistence type="predicted"/>
<keyword evidence="2" id="KW-1185">Reference proteome</keyword>
<evidence type="ECO:0000313" key="1">
    <source>
        <dbReference type="EMBL" id="KAK0148941.1"/>
    </source>
</evidence>
<accession>A0AA47P353</accession>
<name>A0AA47P353_MERPO</name>
<protein>
    <submittedName>
        <fullName evidence="1">Uncharacterized protein</fullName>
    </submittedName>
</protein>
<dbReference type="EMBL" id="JAOPHQ010001991">
    <property type="protein sequence ID" value="KAK0148941.1"/>
    <property type="molecule type" value="Genomic_DNA"/>
</dbReference>
<sequence length="127" mass="14193">MTSSSSVLQTRVMYESHTAVNVNAMFHSVADEWKLTIAELLIVSQSLQYNLASKMNPANSDLDPVQQMLLSQAADIKHHEDQLTSVARVQEFAARLDRSLNSIREQMQQLFLSARAPAAEARLLPPE</sequence>
<dbReference type="AlphaFoldDB" id="A0AA47P353"/>
<dbReference type="Proteomes" id="UP001174136">
    <property type="component" value="Unassembled WGS sequence"/>
</dbReference>
<gene>
    <name evidence="1" type="ORF">N1851_010625</name>
</gene>
<evidence type="ECO:0000313" key="2">
    <source>
        <dbReference type="Proteomes" id="UP001174136"/>
    </source>
</evidence>
<organism evidence="1 2">
    <name type="scientific">Merluccius polli</name>
    <name type="common">Benguela hake</name>
    <name type="synonym">Merluccius cadenati</name>
    <dbReference type="NCBI Taxonomy" id="89951"/>
    <lineage>
        <taxon>Eukaryota</taxon>
        <taxon>Metazoa</taxon>
        <taxon>Chordata</taxon>
        <taxon>Craniata</taxon>
        <taxon>Vertebrata</taxon>
        <taxon>Euteleostomi</taxon>
        <taxon>Actinopterygii</taxon>
        <taxon>Neopterygii</taxon>
        <taxon>Teleostei</taxon>
        <taxon>Neoteleostei</taxon>
        <taxon>Acanthomorphata</taxon>
        <taxon>Zeiogadaria</taxon>
        <taxon>Gadariae</taxon>
        <taxon>Gadiformes</taxon>
        <taxon>Gadoidei</taxon>
        <taxon>Merlucciidae</taxon>
        <taxon>Merluccius</taxon>
    </lineage>
</organism>